<dbReference type="OMA" id="HHRNDYL"/>
<dbReference type="Proteomes" id="UP001181347">
    <property type="component" value="Unassembled WGS sequence"/>
</dbReference>
<dbReference type="RefSeq" id="WP_014776317.1">
    <property type="nucleotide sequence ID" value="NZ_BAAFKU010000024.1"/>
</dbReference>
<dbReference type="SUPFAM" id="SSF102405">
    <property type="entry name" value="MCP/YpsA-like"/>
    <property type="match status" value="2"/>
</dbReference>
<dbReference type="PANTHER" id="PTHR38440">
    <property type="entry name" value="UPF0398 PROTEIN YPSA"/>
    <property type="match status" value="1"/>
</dbReference>
<evidence type="ECO:0000313" key="1">
    <source>
        <dbReference type="EMBL" id="MDU0261659.1"/>
    </source>
</evidence>
<dbReference type="Gene3D" id="3.40.50.450">
    <property type="match status" value="2"/>
</dbReference>
<dbReference type="PANTHER" id="PTHR38440:SF1">
    <property type="entry name" value="UPF0398 PROTEIN SPR0331"/>
    <property type="match status" value="1"/>
</dbReference>
<comment type="caution">
    <text evidence="1">The sequence shown here is derived from an EMBL/GenBank/DDBJ whole genome shotgun (WGS) entry which is preliminary data.</text>
</comment>
<evidence type="ECO:0000313" key="2">
    <source>
        <dbReference type="Proteomes" id="UP001181347"/>
    </source>
</evidence>
<proteinExistence type="predicted"/>
<gene>
    <name evidence="1" type="ORF">RVH17_16375</name>
</gene>
<name>A0AAE4RYU6_9BACT</name>
<dbReference type="InterPro" id="IPR010697">
    <property type="entry name" value="YspA"/>
</dbReference>
<reference evidence="1" key="1">
    <citation type="submission" date="2023-10" db="EMBL/GenBank/DDBJ databases">
        <title>Genome Sequence of the Bacteria from From Gut Wall in Crohn's Disease.</title>
        <authorList>
            <person name="Rodriguez-Palacios A."/>
        </authorList>
    </citation>
    <scope>NUCLEOTIDE SEQUENCE</scope>
    <source>
        <strain evidence="1">CavFT-hAR58</strain>
    </source>
</reference>
<dbReference type="EMBL" id="JAWDES010000006">
    <property type="protein sequence ID" value="MDU0261659.1"/>
    <property type="molecule type" value="Genomic_DNA"/>
</dbReference>
<sequence>MTEDRLTTVAFTGHRTYGGQAAAALRATVGELYARGFRTFLCGMAMGFDLAAAEAVLACRDSQTASVFSPAAASAAAFPSVAASAAVPPASAFSPAVDSVSAFFPEPHSPHMPMPGLRLVAVIPFRGQESRFPAVDRERFRRVLAAADHSVTLSPSYHAGCYAVRNNYLVEHAALLVAWYDGSPGGTHYTVRRALGRGLEFINLHPHPAALRQAEPTLF</sequence>
<protein>
    <submittedName>
        <fullName evidence="1">SLOG family protein</fullName>
    </submittedName>
</protein>
<dbReference type="AlphaFoldDB" id="A0AAE4RYU6"/>
<organism evidence="1 2">
    <name type="scientific">Alistipes finegoldii</name>
    <dbReference type="NCBI Taxonomy" id="214856"/>
    <lineage>
        <taxon>Bacteria</taxon>
        <taxon>Pseudomonadati</taxon>
        <taxon>Bacteroidota</taxon>
        <taxon>Bacteroidia</taxon>
        <taxon>Bacteroidales</taxon>
        <taxon>Rikenellaceae</taxon>
        <taxon>Alistipes</taxon>
    </lineage>
</organism>
<accession>A0AAE4RYU6</accession>